<gene>
    <name evidence="1" type="ORF">M413DRAFT_79609</name>
</gene>
<keyword evidence="2" id="KW-1185">Reference proteome</keyword>
<evidence type="ECO:0000313" key="1">
    <source>
        <dbReference type="EMBL" id="KIM35221.1"/>
    </source>
</evidence>
<protein>
    <submittedName>
        <fullName evidence="1">Uncharacterized protein</fullName>
    </submittedName>
</protein>
<dbReference type="AlphaFoldDB" id="A0A0C3BV16"/>
<sequence length="79" mass="9421">MVVRDVCTRWNYTQSMIERGLEMRQGIDQWVFETGEMSEMRLSRADWSLLEKLNDQLKVSTSRILDIHDLFTKIMPGFH</sequence>
<reference evidence="1 2" key="1">
    <citation type="submission" date="2014-04" db="EMBL/GenBank/DDBJ databases">
        <authorList>
            <consortium name="DOE Joint Genome Institute"/>
            <person name="Kuo A."/>
            <person name="Gay G."/>
            <person name="Dore J."/>
            <person name="Kohler A."/>
            <person name="Nagy L.G."/>
            <person name="Floudas D."/>
            <person name="Copeland A."/>
            <person name="Barry K.W."/>
            <person name="Cichocki N."/>
            <person name="Veneault-Fourrey C."/>
            <person name="LaButti K."/>
            <person name="Lindquist E.A."/>
            <person name="Lipzen A."/>
            <person name="Lundell T."/>
            <person name="Morin E."/>
            <person name="Murat C."/>
            <person name="Sun H."/>
            <person name="Tunlid A."/>
            <person name="Henrissat B."/>
            <person name="Grigoriev I.V."/>
            <person name="Hibbett D.S."/>
            <person name="Martin F."/>
            <person name="Nordberg H.P."/>
            <person name="Cantor M.N."/>
            <person name="Hua S.X."/>
        </authorList>
    </citation>
    <scope>NUCLEOTIDE SEQUENCE [LARGE SCALE GENOMIC DNA]</scope>
    <source>
        <strain evidence="2">h7</strain>
    </source>
</reference>
<dbReference type="Proteomes" id="UP000053424">
    <property type="component" value="Unassembled WGS sequence"/>
</dbReference>
<accession>A0A0C3BV16</accession>
<reference evidence="2" key="2">
    <citation type="submission" date="2015-01" db="EMBL/GenBank/DDBJ databases">
        <title>Evolutionary Origins and Diversification of the Mycorrhizal Mutualists.</title>
        <authorList>
            <consortium name="DOE Joint Genome Institute"/>
            <consortium name="Mycorrhizal Genomics Consortium"/>
            <person name="Kohler A."/>
            <person name="Kuo A."/>
            <person name="Nagy L.G."/>
            <person name="Floudas D."/>
            <person name="Copeland A."/>
            <person name="Barry K.W."/>
            <person name="Cichocki N."/>
            <person name="Veneault-Fourrey C."/>
            <person name="LaButti K."/>
            <person name="Lindquist E.A."/>
            <person name="Lipzen A."/>
            <person name="Lundell T."/>
            <person name="Morin E."/>
            <person name="Murat C."/>
            <person name="Riley R."/>
            <person name="Ohm R."/>
            <person name="Sun H."/>
            <person name="Tunlid A."/>
            <person name="Henrissat B."/>
            <person name="Grigoriev I.V."/>
            <person name="Hibbett D.S."/>
            <person name="Martin F."/>
        </authorList>
    </citation>
    <scope>NUCLEOTIDE SEQUENCE [LARGE SCALE GENOMIC DNA]</scope>
    <source>
        <strain evidence="2">h7</strain>
    </source>
</reference>
<evidence type="ECO:0000313" key="2">
    <source>
        <dbReference type="Proteomes" id="UP000053424"/>
    </source>
</evidence>
<dbReference type="OrthoDB" id="3264316at2759"/>
<proteinExistence type="predicted"/>
<name>A0A0C3BV16_HEBCY</name>
<dbReference type="HOGENOM" id="CLU_196960_0_0_1"/>
<dbReference type="EMBL" id="KN831827">
    <property type="protein sequence ID" value="KIM35221.1"/>
    <property type="molecule type" value="Genomic_DNA"/>
</dbReference>
<organism evidence="1 2">
    <name type="scientific">Hebeloma cylindrosporum</name>
    <dbReference type="NCBI Taxonomy" id="76867"/>
    <lineage>
        <taxon>Eukaryota</taxon>
        <taxon>Fungi</taxon>
        <taxon>Dikarya</taxon>
        <taxon>Basidiomycota</taxon>
        <taxon>Agaricomycotina</taxon>
        <taxon>Agaricomycetes</taxon>
        <taxon>Agaricomycetidae</taxon>
        <taxon>Agaricales</taxon>
        <taxon>Agaricineae</taxon>
        <taxon>Hymenogastraceae</taxon>
        <taxon>Hebeloma</taxon>
    </lineage>
</organism>